<organism evidence="2 3">
    <name type="scientific">Xylocopilactobacillus apicola</name>
    <dbReference type="NCBI Taxonomy" id="2932184"/>
    <lineage>
        <taxon>Bacteria</taxon>
        <taxon>Bacillati</taxon>
        <taxon>Bacillota</taxon>
        <taxon>Bacilli</taxon>
        <taxon>Lactobacillales</taxon>
        <taxon>Lactobacillaceae</taxon>
        <taxon>Xylocopilactobacillus</taxon>
    </lineage>
</organism>
<dbReference type="Pfam" id="PF01418">
    <property type="entry name" value="HTH_6"/>
    <property type="match status" value="1"/>
</dbReference>
<dbReference type="Gene3D" id="1.10.10.10">
    <property type="entry name" value="Winged helix-like DNA-binding domain superfamily/Winged helix DNA-binding domain"/>
    <property type="match status" value="1"/>
</dbReference>
<dbReference type="Proteomes" id="UP001321861">
    <property type="component" value="Chromosome"/>
</dbReference>
<dbReference type="GO" id="GO:1901135">
    <property type="term" value="P:carbohydrate derivative metabolic process"/>
    <property type="evidence" value="ECO:0007669"/>
    <property type="project" value="InterPro"/>
</dbReference>
<dbReference type="EMBL" id="AP026802">
    <property type="protein sequence ID" value="BDR58732.1"/>
    <property type="molecule type" value="Genomic_DNA"/>
</dbReference>
<dbReference type="InterPro" id="IPR036388">
    <property type="entry name" value="WH-like_DNA-bd_sf"/>
</dbReference>
<dbReference type="Gene3D" id="3.40.50.10490">
    <property type="entry name" value="Glucose-6-phosphate isomerase like protein, domain 1"/>
    <property type="match status" value="1"/>
</dbReference>
<dbReference type="GO" id="GO:0003677">
    <property type="term" value="F:DNA binding"/>
    <property type="evidence" value="ECO:0007669"/>
    <property type="project" value="InterPro"/>
</dbReference>
<dbReference type="AlphaFoldDB" id="A0AAU9CXK6"/>
<evidence type="ECO:0000313" key="2">
    <source>
        <dbReference type="EMBL" id="BDR58732.1"/>
    </source>
</evidence>
<dbReference type="InterPro" id="IPR047640">
    <property type="entry name" value="RpiR-like"/>
</dbReference>
<evidence type="ECO:0000259" key="1">
    <source>
        <dbReference type="PROSITE" id="PS51071"/>
    </source>
</evidence>
<evidence type="ECO:0000313" key="3">
    <source>
        <dbReference type="Proteomes" id="UP001321861"/>
    </source>
</evidence>
<reference evidence="2 3" key="1">
    <citation type="journal article" date="2023" name="Microbiol. Spectr.">
        <title>Symbiosis of Carpenter Bees with Uncharacterized Lactic Acid Bacteria Showing NAD Auxotrophy.</title>
        <authorList>
            <person name="Kawasaki S."/>
            <person name="Ozawa K."/>
            <person name="Mori T."/>
            <person name="Yamamoto A."/>
            <person name="Ito M."/>
            <person name="Ohkuma M."/>
            <person name="Sakamoto M."/>
            <person name="Matsutani M."/>
        </authorList>
    </citation>
    <scope>NUCLEOTIDE SEQUENCE [LARGE SCALE GENOMIC DNA]</scope>
    <source>
        <strain evidence="2 3">XA3</strain>
    </source>
</reference>
<sequence>MLLDDLEKISDFSNAESELARFLLDNPDQINDLTALKLGKLTYTSKSTVLRFCKKIGFSGFTDFKKRFIIETVEQQRVLEVSKKRPVNQDTEIKNLSTSIMSIYNEALTITRLQIEPTILESTLQKLATMSLIDIYGNGIAESCGVAAAFKFRTLGYNSSEQTNINEHFIAVTKNQRNRAAILLSFTGGNSAIIEFANYLKGQDFYLIGIGGNSDDSLSQLVDVYFKVPSTSNLNSLEVVSEMAAINYVLDLLFSGLTVINYSSVVKSSADLIERR</sequence>
<dbReference type="InterPro" id="IPR001347">
    <property type="entry name" value="SIS_dom"/>
</dbReference>
<dbReference type="PROSITE" id="PS51071">
    <property type="entry name" value="HTH_RPIR"/>
    <property type="match status" value="1"/>
</dbReference>
<gene>
    <name evidence="2" type="ORF">XA3_11730</name>
</gene>
<dbReference type="InterPro" id="IPR046348">
    <property type="entry name" value="SIS_dom_sf"/>
</dbReference>
<dbReference type="PANTHER" id="PTHR30514">
    <property type="entry name" value="GLUCOKINASE"/>
    <property type="match status" value="1"/>
</dbReference>
<keyword evidence="3" id="KW-1185">Reference proteome</keyword>
<dbReference type="InterPro" id="IPR000281">
    <property type="entry name" value="HTH_RpiR"/>
</dbReference>
<accession>A0AAU9CXK6</accession>
<dbReference type="GO" id="GO:0097367">
    <property type="term" value="F:carbohydrate derivative binding"/>
    <property type="evidence" value="ECO:0007669"/>
    <property type="project" value="InterPro"/>
</dbReference>
<proteinExistence type="predicted"/>
<dbReference type="KEGG" id="xap:XA3_11730"/>
<dbReference type="InterPro" id="IPR009057">
    <property type="entry name" value="Homeodomain-like_sf"/>
</dbReference>
<dbReference type="Pfam" id="PF01380">
    <property type="entry name" value="SIS"/>
    <property type="match status" value="1"/>
</dbReference>
<dbReference type="RefSeq" id="WP_317634568.1">
    <property type="nucleotide sequence ID" value="NZ_AP026802.1"/>
</dbReference>
<dbReference type="SUPFAM" id="SSF46689">
    <property type="entry name" value="Homeodomain-like"/>
    <property type="match status" value="1"/>
</dbReference>
<dbReference type="GO" id="GO:0003700">
    <property type="term" value="F:DNA-binding transcription factor activity"/>
    <property type="evidence" value="ECO:0007669"/>
    <property type="project" value="InterPro"/>
</dbReference>
<name>A0AAU9CXK6_9LACO</name>
<dbReference type="PANTHER" id="PTHR30514:SF1">
    <property type="entry name" value="HTH-TYPE TRANSCRIPTIONAL REGULATOR HEXR-RELATED"/>
    <property type="match status" value="1"/>
</dbReference>
<protein>
    <submittedName>
        <fullName evidence="2">Transcriptional regulator</fullName>
    </submittedName>
</protein>
<feature type="domain" description="HTH rpiR-type" evidence="1">
    <location>
        <begin position="1"/>
        <end position="75"/>
    </location>
</feature>
<dbReference type="SUPFAM" id="SSF53697">
    <property type="entry name" value="SIS domain"/>
    <property type="match status" value="1"/>
</dbReference>